<keyword evidence="10" id="KW-0378">Hydrolase</keyword>
<dbReference type="Proteomes" id="UP000278143">
    <property type="component" value="Unassembled WGS sequence"/>
</dbReference>
<dbReference type="GO" id="GO:0005829">
    <property type="term" value="C:cytosol"/>
    <property type="evidence" value="ECO:0007669"/>
    <property type="project" value="TreeGrafter"/>
</dbReference>
<dbReference type="PANTHER" id="PTHR23077">
    <property type="entry name" value="AAA-FAMILY ATPASE"/>
    <property type="match status" value="1"/>
</dbReference>
<dbReference type="CDD" id="cd19526">
    <property type="entry name" value="RecA-like_PEX1_r2"/>
    <property type="match status" value="1"/>
</dbReference>
<organism evidence="10 11">
    <name type="scientific">Syncephalis pseudoplumigaleata</name>
    <dbReference type="NCBI Taxonomy" id="1712513"/>
    <lineage>
        <taxon>Eukaryota</taxon>
        <taxon>Fungi</taxon>
        <taxon>Fungi incertae sedis</taxon>
        <taxon>Zoopagomycota</taxon>
        <taxon>Zoopagomycotina</taxon>
        <taxon>Zoopagomycetes</taxon>
        <taxon>Zoopagales</taxon>
        <taxon>Piptocephalidaceae</taxon>
        <taxon>Syncephalis</taxon>
    </lineage>
</organism>
<evidence type="ECO:0000256" key="6">
    <source>
        <dbReference type="ARBA" id="ARBA00034532"/>
    </source>
</evidence>
<evidence type="ECO:0000256" key="3">
    <source>
        <dbReference type="ARBA" id="ARBA00022741"/>
    </source>
</evidence>
<evidence type="ECO:0000256" key="1">
    <source>
        <dbReference type="ARBA" id="ARBA00006914"/>
    </source>
</evidence>
<dbReference type="GO" id="GO:0005524">
    <property type="term" value="F:ATP binding"/>
    <property type="evidence" value="ECO:0007669"/>
    <property type="project" value="UniProtKB-KW"/>
</dbReference>
<accession>A0A4P9YXZ6</accession>
<evidence type="ECO:0000259" key="9">
    <source>
        <dbReference type="SMART" id="SM00382"/>
    </source>
</evidence>
<evidence type="ECO:0000256" key="4">
    <source>
        <dbReference type="ARBA" id="ARBA00022840"/>
    </source>
</evidence>
<comment type="catalytic activity">
    <reaction evidence="7">
        <text>ATP + H2O = ADP + phosphate + H(+)</text>
        <dbReference type="Rhea" id="RHEA:13065"/>
        <dbReference type="ChEBI" id="CHEBI:15377"/>
        <dbReference type="ChEBI" id="CHEBI:15378"/>
        <dbReference type="ChEBI" id="CHEBI:30616"/>
        <dbReference type="ChEBI" id="CHEBI:43474"/>
        <dbReference type="ChEBI" id="CHEBI:456216"/>
    </reaction>
    <physiologicalReaction direction="left-to-right" evidence="7">
        <dbReference type="Rhea" id="RHEA:13066"/>
    </physiologicalReaction>
</comment>
<evidence type="ECO:0000313" key="10">
    <source>
        <dbReference type="EMBL" id="RKP24914.1"/>
    </source>
</evidence>
<dbReference type="Gene3D" id="1.10.8.60">
    <property type="match status" value="1"/>
</dbReference>
<protein>
    <recommendedName>
        <fullName evidence="6">Peroxisomal ATPase PEX1</fullName>
    </recommendedName>
    <alternativeName>
        <fullName evidence="5">Peroxin-1</fullName>
    </alternativeName>
</protein>
<keyword evidence="2" id="KW-0962">Peroxisome biogenesis</keyword>
<keyword evidence="3 8" id="KW-0547">Nucleotide-binding</keyword>
<keyword evidence="11" id="KW-1185">Reference proteome</keyword>
<dbReference type="OrthoDB" id="2187at2759"/>
<dbReference type="Pfam" id="PF17862">
    <property type="entry name" value="AAA_lid_3"/>
    <property type="match status" value="1"/>
</dbReference>
<dbReference type="SUPFAM" id="SSF52540">
    <property type="entry name" value="P-loop containing nucleoside triphosphate hydrolases"/>
    <property type="match status" value="2"/>
</dbReference>
<feature type="domain" description="AAA+ ATPase" evidence="9">
    <location>
        <begin position="223"/>
        <end position="359"/>
    </location>
</feature>
<dbReference type="GO" id="GO:0005778">
    <property type="term" value="C:peroxisomal membrane"/>
    <property type="evidence" value="ECO:0007669"/>
    <property type="project" value="TreeGrafter"/>
</dbReference>
<evidence type="ECO:0000256" key="5">
    <source>
        <dbReference type="ARBA" id="ARBA00032509"/>
    </source>
</evidence>
<dbReference type="Pfam" id="PF00004">
    <property type="entry name" value="AAA"/>
    <property type="match status" value="2"/>
</dbReference>
<keyword evidence="4 8" id="KW-0067">ATP-binding</keyword>
<sequence length="386" mass="42079">EAAWHAPSIVCIDNIDRLCPAELEASHHPARSRQLTERLLAIAQRMLSLHRILIIATCTQQAALHKLLPSSHLFQTILSISPPDKQQRHEIIAPCDGDGDGDEDTPALDLQEVASETEGYVAADLATLLDQAMQQAMIRSLTRKDTPLVDGVDAAVLQLTTADFATAMAHYTPSSLRGVKLAASSSVAWSDIGGLHEARNMLLETLEWPTKYARIFAHCPLRLRSGLLLYGYPGCGKTLLASAVAKECGLNFISVKGPELLNKYIGASEKSVRDLFERAKAARPSILFFDEFDSIAPRRGHDSTGVTDRVVNQMLTEMDGAEQLEGVYVLAATSRPDLIDPALLRPGRLDKSILCGMPNEAERNEASGARKHTAIVDPANARHPMR</sequence>
<evidence type="ECO:0000256" key="8">
    <source>
        <dbReference type="RuleBase" id="RU003651"/>
    </source>
</evidence>
<dbReference type="AlphaFoldDB" id="A0A4P9YXZ6"/>
<dbReference type="SMART" id="SM00382">
    <property type="entry name" value="AAA"/>
    <property type="match status" value="1"/>
</dbReference>
<proteinExistence type="inferred from homology"/>
<dbReference type="PROSITE" id="PS00674">
    <property type="entry name" value="AAA"/>
    <property type="match status" value="1"/>
</dbReference>
<dbReference type="GO" id="GO:0016558">
    <property type="term" value="P:protein import into peroxisome matrix"/>
    <property type="evidence" value="ECO:0007669"/>
    <property type="project" value="TreeGrafter"/>
</dbReference>
<dbReference type="InterPro" id="IPR050168">
    <property type="entry name" value="AAA_ATPase_domain"/>
</dbReference>
<dbReference type="InterPro" id="IPR003959">
    <property type="entry name" value="ATPase_AAA_core"/>
</dbReference>
<reference evidence="11" key="1">
    <citation type="journal article" date="2018" name="Nat. Microbiol.">
        <title>Leveraging single-cell genomics to expand the fungal tree of life.</title>
        <authorList>
            <person name="Ahrendt S.R."/>
            <person name="Quandt C.A."/>
            <person name="Ciobanu D."/>
            <person name="Clum A."/>
            <person name="Salamov A."/>
            <person name="Andreopoulos B."/>
            <person name="Cheng J.F."/>
            <person name="Woyke T."/>
            <person name="Pelin A."/>
            <person name="Henrissat B."/>
            <person name="Reynolds N.K."/>
            <person name="Benny G.L."/>
            <person name="Smith M.E."/>
            <person name="James T.Y."/>
            <person name="Grigoriev I.V."/>
        </authorList>
    </citation>
    <scope>NUCLEOTIDE SEQUENCE [LARGE SCALE GENOMIC DNA]</scope>
    <source>
        <strain evidence="11">Benny S71-1</strain>
    </source>
</reference>
<evidence type="ECO:0000313" key="11">
    <source>
        <dbReference type="Proteomes" id="UP000278143"/>
    </source>
</evidence>
<dbReference type="GO" id="GO:0016887">
    <property type="term" value="F:ATP hydrolysis activity"/>
    <property type="evidence" value="ECO:0007669"/>
    <property type="project" value="InterPro"/>
</dbReference>
<dbReference type="InterPro" id="IPR003593">
    <property type="entry name" value="AAA+_ATPase"/>
</dbReference>
<evidence type="ECO:0000256" key="2">
    <source>
        <dbReference type="ARBA" id="ARBA00022593"/>
    </source>
</evidence>
<dbReference type="PANTHER" id="PTHR23077:SF12">
    <property type="entry name" value="PEROXISOMAL ATPASE PEX1"/>
    <property type="match status" value="1"/>
</dbReference>
<dbReference type="InterPro" id="IPR003960">
    <property type="entry name" value="ATPase_AAA_CS"/>
</dbReference>
<dbReference type="Gene3D" id="3.40.50.300">
    <property type="entry name" value="P-loop containing nucleotide triphosphate hydrolases"/>
    <property type="match status" value="2"/>
</dbReference>
<dbReference type="EMBL" id="KZ989976">
    <property type="protein sequence ID" value="RKP24914.1"/>
    <property type="molecule type" value="Genomic_DNA"/>
</dbReference>
<feature type="non-terminal residue" evidence="10">
    <location>
        <position position="1"/>
    </location>
</feature>
<evidence type="ECO:0000256" key="7">
    <source>
        <dbReference type="ARBA" id="ARBA00048778"/>
    </source>
</evidence>
<name>A0A4P9YXZ6_9FUNG</name>
<gene>
    <name evidence="10" type="ORF">SYNPS1DRAFT_16457</name>
</gene>
<dbReference type="FunFam" id="3.40.50.300:FF:000149">
    <property type="entry name" value="Nuclear valosin-containing protein-like"/>
    <property type="match status" value="1"/>
</dbReference>
<comment type="similarity">
    <text evidence="1 8">Belongs to the AAA ATPase family.</text>
</comment>
<dbReference type="InterPro" id="IPR027417">
    <property type="entry name" value="P-loop_NTPase"/>
</dbReference>
<dbReference type="InterPro" id="IPR041569">
    <property type="entry name" value="AAA_lid_3"/>
</dbReference>